<feature type="region of interest" description="Disordered" evidence="1">
    <location>
        <begin position="22"/>
        <end position="47"/>
    </location>
</feature>
<keyword evidence="2" id="KW-1133">Transmembrane helix</keyword>
<dbReference type="GeneID" id="54296587"/>
<dbReference type="EMBL" id="ML995485">
    <property type="protein sequence ID" value="KAF2142143.1"/>
    <property type="molecule type" value="Genomic_DNA"/>
</dbReference>
<evidence type="ECO:0000313" key="3">
    <source>
        <dbReference type="EMBL" id="KAF2142143.1"/>
    </source>
</evidence>
<dbReference type="Proteomes" id="UP000799438">
    <property type="component" value="Unassembled WGS sequence"/>
</dbReference>
<reference evidence="3" key="1">
    <citation type="journal article" date="2020" name="Stud. Mycol.">
        <title>101 Dothideomycetes genomes: a test case for predicting lifestyles and emergence of pathogens.</title>
        <authorList>
            <person name="Haridas S."/>
            <person name="Albert R."/>
            <person name="Binder M."/>
            <person name="Bloem J."/>
            <person name="Labutti K."/>
            <person name="Salamov A."/>
            <person name="Andreopoulos B."/>
            <person name="Baker S."/>
            <person name="Barry K."/>
            <person name="Bills G."/>
            <person name="Bluhm B."/>
            <person name="Cannon C."/>
            <person name="Castanera R."/>
            <person name="Culley D."/>
            <person name="Daum C."/>
            <person name="Ezra D."/>
            <person name="Gonzalez J."/>
            <person name="Henrissat B."/>
            <person name="Kuo A."/>
            <person name="Liang C."/>
            <person name="Lipzen A."/>
            <person name="Lutzoni F."/>
            <person name="Magnuson J."/>
            <person name="Mondo S."/>
            <person name="Nolan M."/>
            <person name="Ohm R."/>
            <person name="Pangilinan J."/>
            <person name="Park H.-J."/>
            <person name="Ramirez L."/>
            <person name="Alfaro M."/>
            <person name="Sun H."/>
            <person name="Tritt A."/>
            <person name="Yoshinaga Y."/>
            <person name="Zwiers L.-H."/>
            <person name="Turgeon B."/>
            <person name="Goodwin S."/>
            <person name="Spatafora J."/>
            <person name="Crous P."/>
            <person name="Grigoriev I."/>
        </authorList>
    </citation>
    <scope>NUCLEOTIDE SEQUENCE</scope>
    <source>
        <strain evidence="3">CBS 121167</strain>
    </source>
</reference>
<keyword evidence="2" id="KW-0812">Transmembrane</keyword>
<evidence type="ECO:0000313" key="4">
    <source>
        <dbReference type="Proteomes" id="UP000799438"/>
    </source>
</evidence>
<keyword evidence="4" id="KW-1185">Reference proteome</keyword>
<proteinExistence type="predicted"/>
<evidence type="ECO:0000256" key="1">
    <source>
        <dbReference type="SAM" id="MobiDB-lite"/>
    </source>
</evidence>
<organism evidence="3 4">
    <name type="scientific">Aplosporella prunicola CBS 121167</name>
    <dbReference type="NCBI Taxonomy" id="1176127"/>
    <lineage>
        <taxon>Eukaryota</taxon>
        <taxon>Fungi</taxon>
        <taxon>Dikarya</taxon>
        <taxon>Ascomycota</taxon>
        <taxon>Pezizomycotina</taxon>
        <taxon>Dothideomycetes</taxon>
        <taxon>Dothideomycetes incertae sedis</taxon>
        <taxon>Botryosphaeriales</taxon>
        <taxon>Aplosporellaceae</taxon>
        <taxon>Aplosporella</taxon>
    </lineage>
</organism>
<dbReference type="RefSeq" id="XP_033397855.1">
    <property type="nucleotide sequence ID" value="XM_033539091.1"/>
</dbReference>
<dbReference type="AlphaFoldDB" id="A0A6A6BFI5"/>
<evidence type="ECO:0000256" key="2">
    <source>
        <dbReference type="SAM" id="Phobius"/>
    </source>
</evidence>
<keyword evidence="2" id="KW-0472">Membrane</keyword>
<sequence length="82" mass="8406">MEGSSSVPSSAPPPCTLAYGHHKTACPASSRRSTEPAQGKATAPALRPTVSLAQPTAARLSCQLVVVVAVVWVVGVARARQK</sequence>
<protein>
    <submittedName>
        <fullName evidence="3">Uncharacterized protein</fullName>
    </submittedName>
</protein>
<feature type="transmembrane region" description="Helical" evidence="2">
    <location>
        <begin position="57"/>
        <end position="77"/>
    </location>
</feature>
<name>A0A6A6BFI5_9PEZI</name>
<accession>A0A6A6BFI5</accession>
<gene>
    <name evidence="3" type="ORF">K452DRAFT_27241</name>
</gene>